<dbReference type="HOGENOM" id="CLU_1278273_0_0_1"/>
<organism evidence="2 3">
    <name type="scientific">Saccharomyces arboricola (strain H-6 / AS 2.3317 / CBS 10644)</name>
    <name type="common">Yeast</name>
    <dbReference type="NCBI Taxonomy" id="1160507"/>
    <lineage>
        <taxon>Eukaryota</taxon>
        <taxon>Fungi</taxon>
        <taxon>Dikarya</taxon>
        <taxon>Ascomycota</taxon>
        <taxon>Saccharomycotina</taxon>
        <taxon>Saccharomycetes</taxon>
        <taxon>Saccharomycetales</taxon>
        <taxon>Saccharomycetaceae</taxon>
        <taxon>Saccharomyces</taxon>
    </lineage>
</organism>
<feature type="compositionally biased region" description="Polar residues" evidence="1">
    <location>
        <begin position="178"/>
        <end position="191"/>
    </location>
</feature>
<dbReference type="Proteomes" id="UP000006968">
    <property type="component" value="Chromosome V"/>
</dbReference>
<protein>
    <submittedName>
        <fullName evidence="2">YER079W</fullName>
    </submittedName>
</protein>
<feature type="region of interest" description="Disordered" evidence="1">
    <location>
        <begin position="101"/>
        <end position="147"/>
    </location>
</feature>
<gene>
    <name evidence="2" type="ORF">SU7_0891</name>
</gene>
<dbReference type="EMBL" id="ALIE01000057">
    <property type="protein sequence ID" value="EJS43975.1"/>
    <property type="molecule type" value="Genomic_DNA"/>
</dbReference>
<feature type="compositionally biased region" description="Basic residues" evidence="1">
    <location>
        <begin position="121"/>
        <end position="131"/>
    </location>
</feature>
<name>J8PPA7_SACAR</name>
<feature type="compositionally biased region" description="Basic and acidic residues" evidence="1">
    <location>
        <begin position="133"/>
        <end position="147"/>
    </location>
</feature>
<feature type="region of interest" description="Disordered" evidence="1">
    <location>
        <begin position="178"/>
        <end position="216"/>
    </location>
</feature>
<reference evidence="2 3" key="1">
    <citation type="journal article" date="2013" name="BMC Genomics">
        <title>High quality de novo sequencing and assembly of the Saccharomyces arboricolus genome.</title>
        <authorList>
            <person name="Liti G."/>
            <person name="Nguyen Ba A.N."/>
            <person name="Blythe M."/>
            <person name="Mueller C.A."/>
            <person name="Bergstroem A."/>
            <person name="Cubillos F.A."/>
            <person name="Dafhnis-Calas F."/>
            <person name="Khoshraftar S."/>
            <person name="Malla S."/>
            <person name="Mehta N."/>
            <person name="Siow C.C."/>
            <person name="Warringer J."/>
            <person name="Moses A.M."/>
            <person name="Louis E.J."/>
            <person name="Nieduszynski C.A."/>
        </authorList>
    </citation>
    <scope>NUCLEOTIDE SEQUENCE [LARGE SCALE GENOMIC DNA]</scope>
    <source>
        <strain evidence="3">H-6 / AS 2.3317 / CBS 10644</strain>
    </source>
</reference>
<feature type="compositionally biased region" description="Polar residues" evidence="1">
    <location>
        <begin position="102"/>
        <end position="111"/>
    </location>
</feature>
<keyword evidence="3" id="KW-1185">Reference proteome</keyword>
<accession>J8PPA7</accession>
<evidence type="ECO:0000313" key="2">
    <source>
        <dbReference type="EMBL" id="EJS43975.1"/>
    </source>
</evidence>
<evidence type="ECO:0000313" key="3">
    <source>
        <dbReference type="Proteomes" id="UP000006968"/>
    </source>
</evidence>
<sequence>MPDSSHSISSKDIASAISLYDQSIYTNNRSTNLDLDQRSISPSNIVYGDDRITRTNSGGSITSGASMIATKDGIQGSNIKRDGIPKYSLNLLNSMVRRQYDHNNSTKSPTPNGNNNVDLKKKNKNKKKNKSKNNGEDDTHAVAHDPSEMLYKLKTTSVSNSNLTSESTTSLSDQFYFQTNNTDSAPSNNGNYPPPDHSPSLNSMDNTTKNSSNAHT</sequence>
<comment type="caution">
    <text evidence="2">The sequence shown here is derived from an EMBL/GenBank/DDBJ whole genome shotgun (WGS) entry which is preliminary data.</text>
</comment>
<proteinExistence type="predicted"/>
<evidence type="ECO:0000256" key="1">
    <source>
        <dbReference type="SAM" id="MobiDB-lite"/>
    </source>
</evidence>
<dbReference type="AlphaFoldDB" id="J8PPA7"/>
<feature type="compositionally biased region" description="Polar residues" evidence="1">
    <location>
        <begin position="199"/>
        <end position="216"/>
    </location>
</feature>
<dbReference type="OrthoDB" id="3981113at2759"/>